<evidence type="ECO:0000313" key="2">
    <source>
        <dbReference type="EMBL" id="CAJ1398658.1"/>
    </source>
</evidence>
<evidence type="ECO:0000313" key="3">
    <source>
        <dbReference type="Proteomes" id="UP001178507"/>
    </source>
</evidence>
<keyword evidence="3" id="KW-1185">Reference proteome</keyword>
<evidence type="ECO:0000256" key="1">
    <source>
        <dbReference type="SAM" id="MobiDB-lite"/>
    </source>
</evidence>
<sequence length="55" mass="5941">MPFQHRRSLTETETETLLHSGTADGTTWGSSLQVLTSRLRVSSTPISACGSEESC</sequence>
<reference evidence="2" key="1">
    <citation type="submission" date="2023-08" db="EMBL/GenBank/DDBJ databases">
        <authorList>
            <person name="Chen Y."/>
            <person name="Shah S."/>
            <person name="Dougan E. K."/>
            <person name="Thang M."/>
            <person name="Chan C."/>
        </authorList>
    </citation>
    <scope>NUCLEOTIDE SEQUENCE</scope>
</reference>
<feature type="region of interest" description="Disordered" evidence="1">
    <location>
        <begin position="1"/>
        <end position="23"/>
    </location>
</feature>
<organism evidence="2 3">
    <name type="scientific">Effrenium voratum</name>
    <dbReference type="NCBI Taxonomy" id="2562239"/>
    <lineage>
        <taxon>Eukaryota</taxon>
        <taxon>Sar</taxon>
        <taxon>Alveolata</taxon>
        <taxon>Dinophyceae</taxon>
        <taxon>Suessiales</taxon>
        <taxon>Symbiodiniaceae</taxon>
        <taxon>Effrenium</taxon>
    </lineage>
</organism>
<dbReference type="EMBL" id="CAUJNA010003306">
    <property type="protein sequence ID" value="CAJ1398658.1"/>
    <property type="molecule type" value="Genomic_DNA"/>
</dbReference>
<gene>
    <name evidence="2" type="ORF">EVOR1521_LOCUS22393</name>
</gene>
<dbReference type="Proteomes" id="UP001178507">
    <property type="component" value="Unassembled WGS sequence"/>
</dbReference>
<proteinExistence type="predicted"/>
<accession>A0AA36J2Z7</accession>
<dbReference type="AlphaFoldDB" id="A0AA36J2Z7"/>
<protein>
    <submittedName>
        <fullName evidence="2">Uncharacterized protein</fullName>
    </submittedName>
</protein>
<comment type="caution">
    <text evidence="2">The sequence shown here is derived from an EMBL/GenBank/DDBJ whole genome shotgun (WGS) entry which is preliminary data.</text>
</comment>
<name>A0AA36J2Z7_9DINO</name>